<organism evidence="1 2">
    <name type="scientific">Tanacetum coccineum</name>
    <dbReference type="NCBI Taxonomy" id="301880"/>
    <lineage>
        <taxon>Eukaryota</taxon>
        <taxon>Viridiplantae</taxon>
        <taxon>Streptophyta</taxon>
        <taxon>Embryophyta</taxon>
        <taxon>Tracheophyta</taxon>
        <taxon>Spermatophyta</taxon>
        <taxon>Magnoliopsida</taxon>
        <taxon>eudicotyledons</taxon>
        <taxon>Gunneridae</taxon>
        <taxon>Pentapetalae</taxon>
        <taxon>asterids</taxon>
        <taxon>campanulids</taxon>
        <taxon>Asterales</taxon>
        <taxon>Asteraceae</taxon>
        <taxon>Asteroideae</taxon>
        <taxon>Anthemideae</taxon>
        <taxon>Anthemidinae</taxon>
        <taxon>Tanacetum</taxon>
    </lineage>
</organism>
<proteinExistence type="predicted"/>
<evidence type="ECO:0000313" key="2">
    <source>
        <dbReference type="Proteomes" id="UP001151760"/>
    </source>
</evidence>
<keyword evidence="2" id="KW-1185">Reference proteome</keyword>
<sequence>MTPSRVVGVYLDAPTRSPKSNPLAVQLPPNSSDLISRPQELGVVRHSLLRSGDLVNHNARLIGGGIGQWWRGYLRMKSGDELWEREVDGWWSRIYCRGRDSKCMGPGQRYKQKLRLTGTKCSSSQSSSSPLTAGCRLDPPQDLLVIPP</sequence>
<reference evidence="1" key="1">
    <citation type="journal article" date="2022" name="Int. J. Mol. Sci.">
        <title>Draft Genome of Tanacetum Coccineum: Genomic Comparison of Closely Related Tanacetum-Family Plants.</title>
        <authorList>
            <person name="Yamashiro T."/>
            <person name="Shiraishi A."/>
            <person name="Nakayama K."/>
            <person name="Satake H."/>
        </authorList>
    </citation>
    <scope>NUCLEOTIDE SEQUENCE</scope>
</reference>
<reference evidence="1" key="2">
    <citation type="submission" date="2022-01" db="EMBL/GenBank/DDBJ databases">
        <authorList>
            <person name="Yamashiro T."/>
            <person name="Shiraishi A."/>
            <person name="Satake H."/>
            <person name="Nakayama K."/>
        </authorList>
    </citation>
    <scope>NUCLEOTIDE SEQUENCE</scope>
</reference>
<dbReference type="EMBL" id="BQNB010008476">
    <property type="protein sequence ID" value="GJS49897.1"/>
    <property type="molecule type" value="Genomic_DNA"/>
</dbReference>
<protein>
    <submittedName>
        <fullName evidence="1">Uncharacterized protein</fullName>
    </submittedName>
</protein>
<name>A0ABQ4WAJ9_9ASTR</name>
<accession>A0ABQ4WAJ9</accession>
<gene>
    <name evidence="1" type="ORF">Tco_0600018</name>
</gene>
<comment type="caution">
    <text evidence="1">The sequence shown here is derived from an EMBL/GenBank/DDBJ whole genome shotgun (WGS) entry which is preliminary data.</text>
</comment>
<dbReference type="Proteomes" id="UP001151760">
    <property type="component" value="Unassembled WGS sequence"/>
</dbReference>
<evidence type="ECO:0000313" key="1">
    <source>
        <dbReference type="EMBL" id="GJS49897.1"/>
    </source>
</evidence>